<keyword evidence="5 11" id="KW-1133">Transmembrane helix</keyword>
<sequence>MTHDPHDLTGAYALGALDDTETRRFERHMDGCTSCADEVRSFRETTARLALATARPAPVALHDHVFAEIAHTRQLPPRQQTRLPSFRVNSVAWALAAACLVVALALGVVAQRSADRADRIAAQSREITAVLTAPDAQMAPQETGPKGTMTVIASRSLNKAVVTTSHLAAVPAGKTYQLWFMGGGQPRSVTTMSPTARTESTSTIAPGLDGAQQVGVTIEPAGGSPQPTTNAILTFALT</sequence>
<evidence type="ECO:0000256" key="6">
    <source>
        <dbReference type="ARBA" id="ARBA00023015"/>
    </source>
</evidence>
<evidence type="ECO:0000256" key="7">
    <source>
        <dbReference type="ARBA" id="ARBA00023136"/>
    </source>
</evidence>
<dbReference type="RefSeq" id="WP_208258800.1">
    <property type="nucleotide sequence ID" value="NZ_JAGEOJ010000011.1"/>
</dbReference>
<feature type="domain" description="Anti-sigma K factor RskA C-terminal" evidence="12">
    <location>
        <begin position="94"/>
        <end position="230"/>
    </location>
</feature>
<organism evidence="14 15">
    <name type="scientific">Actinomadura barringtoniae</name>
    <dbReference type="NCBI Taxonomy" id="1427535"/>
    <lineage>
        <taxon>Bacteria</taxon>
        <taxon>Bacillati</taxon>
        <taxon>Actinomycetota</taxon>
        <taxon>Actinomycetes</taxon>
        <taxon>Streptosporangiales</taxon>
        <taxon>Thermomonosporaceae</taxon>
        <taxon>Actinomadura</taxon>
    </lineage>
</organism>
<dbReference type="InterPro" id="IPR053877">
    <property type="entry name" value="RskA_N"/>
</dbReference>
<dbReference type="GO" id="GO:0006417">
    <property type="term" value="P:regulation of translation"/>
    <property type="evidence" value="ECO:0007669"/>
    <property type="project" value="TreeGrafter"/>
</dbReference>
<dbReference type="PANTHER" id="PTHR37461">
    <property type="entry name" value="ANTI-SIGMA-K FACTOR RSKA"/>
    <property type="match status" value="1"/>
</dbReference>
<evidence type="ECO:0000259" key="12">
    <source>
        <dbReference type="Pfam" id="PF10099"/>
    </source>
</evidence>
<keyword evidence="3" id="KW-1003">Cell membrane</keyword>
<dbReference type="GO" id="GO:0016989">
    <property type="term" value="F:sigma factor antagonist activity"/>
    <property type="evidence" value="ECO:0007669"/>
    <property type="project" value="TreeGrafter"/>
</dbReference>
<evidence type="ECO:0000256" key="4">
    <source>
        <dbReference type="ARBA" id="ARBA00022692"/>
    </source>
</evidence>
<dbReference type="Pfam" id="PF10099">
    <property type="entry name" value="RskA_C"/>
    <property type="match status" value="1"/>
</dbReference>
<dbReference type="AlphaFoldDB" id="A0A939PDN8"/>
<dbReference type="Pfam" id="PF22618">
    <property type="entry name" value="RskA_N"/>
    <property type="match status" value="1"/>
</dbReference>
<keyword evidence="8" id="KW-0804">Transcription</keyword>
<evidence type="ECO:0000259" key="13">
    <source>
        <dbReference type="Pfam" id="PF22618"/>
    </source>
</evidence>
<evidence type="ECO:0000256" key="9">
    <source>
        <dbReference type="ARBA" id="ARBA00029829"/>
    </source>
</evidence>
<protein>
    <recommendedName>
        <fullName evidence="10">Regulator of SigK</fullName>
    </recommendedName>
    <alternativeName>
        <fullName evidence="9">Sigma-K anti-sigma factor RskA</fullName>
    </alternativeName>
</protein>
<evidence type="ECO:0000256" key="3">
    <source>
        <dbReference type="ARBA" id="ARBA00022475"/>
    </source>
</evidence>
<dbReference type="InterPro" id="IPR041916">
    <property type="entry name" value="Anti_sigma_zinc_sf"/>
</dbReference>
<evidence type="ECO:0000256" key="1">
    <source>
        <dbReference type="ARBA" id="ARBA00004167"/>
    </source>
</evidence>
<keyword evidence="15" id="KW-1185">Reference proteome</keyword>
<evidence type="ECO:0000256" key="8">
    <source>
        <dbReference type="ARBA" id="ARBA00023163"/>
    </source>
</evidence>
<evidence type="ECO:0000256" key="11">
    <source>
        <dbReference type="SAM" id="Phobius"/>
    </source>
</evidence>
<dbReference type="GO" id="GO:0005886">
    <property type="term" value="C:plasma membrane"/>
    <property type="evidence" value="ECO:0007669"/>
    <property type="project" value="UniProtKB-SubCell"/>
</dbReference>
<comment type="subcellular location">
    <subcellularLocation>
        <location evidence="2">Cell membrane</location>
    </subcellularLocation>
    <subcellularLocation>
        <location evidence="1">Membrane</location>
        <topology evidence="1">Single-pass membrane protein</topology>
    </subcellularLocation>
</comment>
<feature type="transmembrane region" description="Helical" evidence="11">
    <location>
        <begin position="91"/>
        <end position="110"/>
    </location>
</feature>
<evidence type="ECO:0000313" key="15">
    <source>
        <dbReference type="Proteomes" id="UP000669179"/>
    </source>
</evidence>
<comment type="caution">
    <text evidence="14">The sequence shown here is derived from an EMBL/GenBank/DDBJ whole genome shotgun (WGS) entry which is preliminary data.</text>
</comment>
<dbReference type="PANTHER" id="PTHR37461:SF1">
    <property type="entry name" value="ANTI-SIGMA-K FACTOR RSKA"/>
    <property type="match status" value="1"/>
</dbReference>
<dbReference type="Proteomes" id="UP000669179">
    <property type="component" value="Unassembled WGS sequence"/>
</dbReference>
<dbReference type="InterPro" id="IPR018764">
    <property type="entry name" value="RskA_C"/>
</dbReference>
<evidence type="ECO:0000256" key="10">
    <source>
        <dbReference type="ARBA" id="ARBA00030803"/>
    </source>
</evidence>
<dbReference type="InterPro" id="IPR051474">
    <property type="entry name" value="Anti-sigma-K/W_factor"/>
</dbReference>
<keyword evidence="6" id="KW-0805">Transcription regulation</keyword>
<gene>
    <name evidence="14" type="ORF">J4573_27785</name>
</gene>
<evidence type="ECO:0000256" key="5">
    <source>
        <dbReference type="ARBA" id="ARBA00022989"/>
    </source>
</evidence>
<feature type="domain" description="Anti-sigma-K factor RskA N-terminal" evidence="13">
    <location>
        <begin position="6"/>
        <end position="47"/>
    </location>
</feature>
<accession>A0A939PDN8</accession>
<reference evidence="14" key="1">
    <citation type="submission" date="2021-03" db="EMBL/GenBank/DDBJ databases">
        <authorList>
            <person name="Kanchanasin P."/>
            <person name="Saeng-In P."/>
            <person name="Phongsopitanun W."/>
            <person name="Yuki M."/>
            <person name="Kudo T."/>
            <person name="Ohkuma M."/>
            <person name="Tanasupawat S."/>
        </authorList>
    </citation>
    <scope>NUCLEOTIDE SEQUENCE</scope>
    <source>
        <strain evidence="14">GKU 128</strain>
    </source>
</reference>
<evidence type="ECO:0000313" key="14">
    <source>
        <dbReference type="EMBL" id="MBO2450927.1"/>
    </source>
</evidence>
<proteinExistence type="predicted"/>
<keyword evidence="4 11" id="KW-0812">Transmembrane</keyword>
<name>A0A939PDN8_9ACTN</name>
<dbReference type="EMBL" id="JAGEOJ010000011">
    <property type="protein sequence ID" value="MBO2450927.1"/>
    <property type="molecule type" value="Genomic_DNA"/>
</dbReference>
<keyword evidence="7 11" id="KW-0472">Membrane</keyword>
<dbReference type="Gene3D" id="1.10.10.1320">
    <property type="entry name" value="Anti-sigma factor, zinc-finger domain"/>
    <property type="match status" value="1"/>
</dbReference>
<evidence type="ECO:0000256" key="2">
    <source>
        <dbReference type="ARBA" id="ARBA00004236"/>
    </source>
</evidence>